<reference evidence="1 2" key="1">
    <citation type="submission" date="2019-02" db="EMBL/GenBank/DDBJ databases">
        <title>Bacterial novel species Emticicia sp. 17J42-9 isolated from soil.</title>
        <authorList>
            <person name="Jung H.-Y."/>
        </authorList>
    </citation>
    <scope>NUCLEOTIDE SEQUENCE [LARGE SCALE GENOMIC DNA]</scope>
    <source>
        <strain evidence="1 2">17J42-9</strain>
    </source>
</reference>
<sequence length="292" mass="34248">MKRFIIEIETFLHQYSHTSFLYNFDAFLPSPFTYIYLPEKQIVIHCVALDPPVANGEFFQELNRAFAERNLRIIHLWEDVWHTKQAIVQSRLLSVLGKSATVPARLTQSRRIDKPTLDAFLVENHLQMPTGARFKYGLYLPERYFRVIDREKNNFTMSLAETLQQNTEVLMAVASFSNAKTFVREGVSYRSFELIRFANLKGFTVVGGFDKLLKTFIKEQNPDDIMTYADADWSDGASYEKLGFERIELTAPQSFSLDDQWQRVWQKQPHEVHEKQVWNSGSWKYLLKLKQE</sequence>
<protein>
    <submittedName>
        <fullName evidence="1">Uncharacterized protein</fullName>
    </submittedName>
</protein>
<evidence type="ECO:0000313" key="1">
    <source>
        <dbReference type="EMBL" id="RYU93763.1"/>
    </source>
</evidence>
<dbReference type="OrthoDB" id="943693at2"/>
<name>A0A4Q5LW98_9BACT</name>
<organism evidence="1 2">
    <name type="scientific">Emticicia agri</name>
    <dbReference type="NCBI Taxonomy" id="2492393"/>
    <lineage>
        <taxon>Bacteria</taxon>
        <taxon>Pseudomonadati</taxon>
        <taxon>Bacteroidota</taxon>
        <taxon>Cytophagia</taxon>
        <taxon>Cytophagales</taxon>
        <taxon>Leadbetterellaceae</taxon>
        <taxon>Emticicia</taxon>
    </lineage>
</organism>
<accession>A0A4Q5LW98</accession>
<dbReference type="AlphaFoldDB" id="A0A4Q5LW98"/>
<proteinExistence type="predicted"/>
<evidence type="ECO:0000313" key="2">
    <source>
        <dbReference type="Proteomes" id="UP000293162"/>
    </source>
</evidence>
<dbReference type="Proteomes" id="UP000293162">
    <property type="component" value="Unassembled WGS sequence"/>
</dbReference>
<keyword evidence="2" id="KW-1185">Reference proteome</keyword>
<dbReference type="EMBL" id="SEWF01000037">
    <property type="protein sequence ID" value="RYU93763.1"/>
    <property type="molecule type" value="Genomic_DNA"/>
</dbReference>
<gene>
    <name evidence="1" type="ORF">EWM59_20365</name>
</gene>
<dbReference type="RefSeq" id="WP_130023093.1">
    <property type="nucleotide sequence ID" value="NZ_SEWF01000037.1"/>
</dbReference>
<comment type="caution">
    <text evidence="1">The sequence shown here is derived from an EMBL/GenBank/DDBJ whole genome shotgun (WGS) entry which is preliminary data.</text>
</comment>